<dbReference type="PANTHER" id="PTHR47260:SF3">
    <property type="entry name" value="THIOESTERASE FAMILY PROTEIN (AFU_ORTHOLOGUE AFUA_7G03960)"/>
    <property type="match status" value="1"/>
</dbReference>
<dbReference type="InterPro" id="IPR029069">
    <property type="entry name" value="HotDog_dom_sf"/>
</dbReference>
<feature type="domain" description="Thioesterase" evidence="1">
    <location>
        <begin position="141"/>
        <end position="210"/>
    </location>
</feature>
<dbReference type="CDD" id="cd03443">
    <property type="entry name" value="PaaI_thioesterase"/>
    <property type="match status" value="1"/>
</dbReference>
<evidence type="ECO:0000259" key="1">
    <source>
        <dbReference type="Pfam" id="PF03061"/>
    </source>
</evidence>
<dbReference type="PANTHER" id="PTHR47260">
    <property type="entry name" value="UPF0644 PROTEIN PB2B4.06"/>
    <property type="match status" value="1"/>
</dbReference>
<dbReference type="AlphaFoldDB" id="A0A6A6ZNG7"/>
<organism evidence="2 3">
    <name type="scientific">Ophiobolus disseminans</name>
    <dbReference type="NCBI Taxonomy" id="1469910"/>
    <lineage>
        <taxon>Eukaryota</taxon>
        <taxon>Fungi</taxon>
        <taxon>Dikarya</taxon>
        <taxon>Ascomycota</taxon>
        <taxon>Pezizomycotina</taxon>
        <taxon>Dothideomycetes</taxon>
        <taxon>Pleosporomycetidae</taxon>
        <taxon>Pleosporales</taxon>
        <taxon>Pleosporineae</taxon>
        <taxon>Phaeosphaeriaceae</taxon>
        <taxon>Ophiobolus</taxon>
    </lineage>
</organism>
<keyword evidence="3" id="KW-1185">Reference proteome</keyword>
<dbReference type="OrthoDB" id="506431at2759"/>
<dbReference type="InterPro" id="IPR052061">
    <property type="entry name" value="PTE-AB_protein"/>
</dbReference>
<name>A0A6A6ZNG7_9PLEO</name>
<accession>A0A6A6ZNG7</accession>
<dbReference type="Pfam" id="PF03061">
    <property type="entry name" value="4HBT"/>
    <property type="match status" value="1"/>
</dbReference>
<dbReference type="Gene3D" id="3.10.129.10">
    <property type="entry name" value="Hotdog Thioesterase"/>
    <property type="match status" value="1"/>
</dbReference>
<dbReference type="InterPro" id="IPR006683">
    <property type="entry name" value="Thioestr_dom"/>
</dbReference>
<reference evidence="2" key="1">
    <citation type="journal article" date="2020" name="Stud. Mycol.">
        <title>101 Dothideomycetes genomes: a test case for predicting lifestyles and emergence of pathogens.</title>
        <authorList>
            <person name="Haridas S."/>
            <person name="Albert R."/>
            <person name="Binder M."/>
            <person name="Bloem J."/>
            <person name="Labutti K."/>
            <person name="Salamov A."/>
            <person name="Andreopoulos B."/>
            <person name="Baker S."/>
            <person name="Barry K."/>
            <person name="Bills G."/>
            <person name="Bluhm B."/>
            <person name="Cannon C."/>
            <person name="Castanera R."/>
            <person name="Culley D."/>
            <person name="Daum C."/>
            <person name="Ezra D."/>
            <person name="Gonzalez J."/>
            <person name="Henrissat B."/>
            <person name="Kuo A."/>
            <person name="Liang C."/>
            <person name="Lipzen A."/>
            <person name="Lutzoni F."/>
            <person name="Magnuson J."/>
            <person name="Mondo S."/>
            <person name="Nolan M."/>
            <person name="Ohm R."/>
            <person name="Pangilinan J."/>
            <person name="Park H.-J."/>
            <person name="Ramirez L."/>
            <person name="Alfaro M."/>
            <person name="Sun H."/>
            <person name="Tritt A."/>
            <person name="Yoshinaga Y."/>
            <person name="Zwiers L.-H."/>
            <person name="Turgeon B."/>
            <person name="Goodwin S."/>
            <person name="Spatafora J."/>
            <person name="Crous P."/>
            <person name="Grigoriev I."/>
        </authorList>
    </citation>
    <scope>NUCLEOTIDE SEQUENCE</scope>
    <source>
        <strain evidence="2">CBS 113818</strain>
    </source>
</reference>
<sequence>MSPPRTTHNRVEYLEDFTAHEWCNALLSDPSVTHISKRQIPENREGISNTFFTCTLFTDGALRAFLSLYKPGKGHRREAGEEVFTGNALLHEVLTISNPEAEARRQNAKEEKTYDADDPDAPEAMILVSLGGEVDGGVRRLHGGVTATLLDQVMGTLISNVYQHTCATADLNVKYKQAVATPCILLVRAKLVKEKGRWIETKGWVEDGHGNVFAEGSGSFVMSKVGGGGAKI</sequence>
<dbReference type="Proteomes" id="UP000799424">
    <property type="component" value="Unassembled WGS sequence"/>
</dbReference>
<dbReference type="EMBL" id="MU006234">
    <property type="protein sequence ID" value="KAF2822426.1"/>
    <property type="molecule type" value="Genomic_DNA"/>
</dbReference>
<protein>
    <recommendedName>
        <fullName evidence="1">Thioesterase domain-containing protein</fullName>
    </recommendedName>
</protein>
<gene>
    <name evidence="2" type="ORF">CC86DRAFT_372943</name>
</gene>
<dbReference type="SUPFAM" id="SSF54637">
    <property type="entry name" value="Thioesterase/thiol ester dehydrase-isomerase"/>
    <property type="match status" value="1"/>
</dbReference>
<evidence type="ECO:0000313" key="3">
    <source>
        <dbReference type="Proteomes" id="UP000799424"/>
    </source>
</evidence>
<evidence type="ECO:0000313" key="2">
    <source>
        <dbReference type="EMBL" id="KAF2822426.1"/>
    </source>
</evidence>
<proteinExistence type="predicted"/>